<evidence type="ECO:0000256" key="5">
    <source>
        <dbReference type="PROSITE-ProRule" id="PRU01363"/>
    </source>
</evidence>
<dbReference type="Pfam" id="PF08240">
    <property type="entry name" value="ADH_N"/>
    <property type="match status" value="1"/>
</dbReference>
<dbReference type="InterPro" id="IPR036291">
    <property type="entry name" value="NAD(P)-bd_dom_sf"/>
</dbReference>
<dbReference type="InterPro" id="IPR016039">
    <property type="entry name" value="Thiolase-like"/>
</dbReference>
<dbReference type="InterPro" id="IPR050091">
    <property type="entry name" value="PKS_NRPS_Biosynth_Enz"/>
</dbReference>
<protein>
    <submittedName>
        <fullName evidence="9">Polyketide synthase</fullName>
    </submittedName>
</protein>
<dbReference type="SUPFAM" id="SSF55048">
    <property type="entry name" value="Probable ACP-binding domain of malonyl-CoA ACP transacylase"/>
    <property type="match status" value="1"/>
</dbReference>
<dbReference type="PANTHER" id="PTHR43775:SF18">
    <property type="entry name" value="ENZYME, PUTATIVE (JCVI)-RELATED"/>
    <property type="match status" value="1"/>
</dbReference>
<dbReference type="InterPro" id="IPR014031">
    <property type="entry name" value="Ketoacyl_synth_C"/>
</dbReference>
<dbReference type="InterPro" id="IPR020806">
    <property type="entry name" value="PKS_PP-bd"/>
</dbReference>
<dbReference type="RefSeq" id="XP_025381941.1">
    <property type="nucleotide sequence ID" value="XM_025534449.1"/>
</dbReference>
<dbReference type="InterPro" id="IPR049551">
    <property type="entry name" value="PKS_DH_C"/>
</dbReference>
<dbReference type="GO" id="GO:0006633">
    <property type="term" value="P:fatty acid biosynthetic process"/>
    <property type="evidence" value="ECO:0007669"/>
    <property type="project" value="TreeGrafter"/>
</dbReference>
<dbReference type="FunFam" id="3.40.50.720:FF:000209">
    <property type="entry name" value="Polyketide synthase Pks12"/>
    <property type="match status" value="1"/>
</dbReference>
<dbReference type="InterPro" id="IPR013968">
    <property type="entry name" value="PKS_KR"/>
</dbReference>
<dbReference type="SMART" id="SM00823">
    <property type="entry name" value="PKS_PP"/>
    <property type="match status" value="1"/>
</dbReference>
<dbReference type="GO" id="GO:1901336">
    <property type="term" value="P:lactone biosynthetic process"/>
    <property type="evidence" value="ECO:0007669"/>
    <property type="project" value="UniProtKB-ARBA"/>
</dbReference>
<feature type="region of interest" description="C-terminal hotdog fold" evidence="5">
    <location>
        <begin position="1087"/>
        <end position="1247"/>
    </location>
</feature>
<feature type="active site" description="Proton donor; for dehydratase activity" evidence="5">
    <location>
        <position position="1153"/>
    </location>
</feature>
<dbReference type="Pfam" id="PF08659">
    <property type="entry name" value="KR"/>
    <property type="match status" value="1"/>
</dbReference>
<dbReference type="Pfam" id="PF14765">
    <property type="entry name" value="PS-DH"/>
    <property type="match status" value="1"/>
</dbReference>
<dbReference type="InterPro" id="IPR014030">
    <property type="entry name" value="Ketoacyl_synth_N"/>
</dbReference>
<feature type="active site" description="Proton acceptor; for dehydratase activity" evidence="5">
    <location>
        <position position="960"/>
    </location>
</feature>
<sequence>MAEPIAIVGMACRLPGENFSPSQFWEFLKRGGLASSEVPESRFSIDAHYDETRKSHSMRTPGGKFLEKVDLRDFDAGFFNISPGEATAMDPQQRLLLEVVYESLENSGIPLSAVNGAQVGCFVGSFLSDYDYIHARDPDNRPNFILTGIGRAILSNRISHVLNLKGPSMTIDTGCSGSLVGVDVACRYLSAGDVDSAIVAACNLFFSPEHTTDPSSTGAIYTGTGQCHTFDAKADGYAKAEGVGSVVLKRLSDAIRDRDPIRGVIRGWAVNSDGQTAGISTPDAVAQAACIRAAYEKAGIEDRSLTPYVEFHGTGTKASDLTEVEGINLAFEPAQNRDKPLMISSVKSNIGHGEAVAGLNGLLKAILTVENGLIPGNPTFMEPSPLIDFDKLNLHVSNRATPWPQNALRRASVNSFGYGGTNCHIVLDGANMWMDPSGPFHKSSYNSKMGGIMLEDDDDDEQEIEFKRPFLLVQSASDEYSLKNNCKELTRHFSKINVKAELRDVAYTLSERRSHHLHRAFAIADRLPINESDFMHGKVDVQVPRICFIFTGQGSQWPQMGKEVIQAFPVAADTIKELDAVLQTIPEAPSWKLWDELTESRDSSHIRQPELSQPLVTALQLALVDLFHSSGISPQGVVGHSSGEIAAAYAAGYVSKADAIKIAFYRGYAAKVHPMKSVGMMAVGLGPDAVRPYIEKHQELVQIACINSPQSVTLSGSTDGLEAVMEPLTADGHFARLLQVDLAYHSRFMAEIGDSYYSLLQSNIASGEAGTNTTTMFSSVTGARMQAIPNARYWQQNMVSPVLFSSAVQQMVNAHQGPNLVIEVGPSATLAGPIKQITESVTQTGISIKYAGLLSRKEGTLPLFRTVGDLYNSGVSIQLDSFNRTRDDEAIRPAVLVDLPNYSWNHTTKYWYETRPSRDWRFRRFRHHDLLGSKILGTSWQSPSWSKILHLREHPWLNDHKIGKDIVFPAAGYVSMAMEALFQAKVATEAIQTQDRQQLQYQIRDLRLTKAMVLDENIPAEIQLTLDSHVSPSSPWSRFKISALKDSIADVNCSGLIRLDQTAPGRAVPRRPTNPRLPGVSPPDLTMGGAQTQGTLWYSSLADVGQDYGPAFQRIQGVKSLPGVRRTVSEVLIRDPSQEKGQSPYPLHPAPMDAILQCILTVVWQGDRSAIPGPVVPVAFDNITIFPMAGSSPTATCLATAGYKGHGRPTDPHSLKSHASLYDSQNGALLASVEGMVVQQLSSTGPDRVDTSAVAPAPAWSLGGPTTDIRIEEVQDVIDLILHKTPFLNVVEINLTRASTSLWLGGAQLKQNRNFRDYRFLLADPDAANEAREQLADRGVRIGYLDPASPKLGTVSGEIDLLIVHYQTDTQLQALQSLIPEALKLLAPATGTVLPVRKLTPHALTNGTTPTKPSEVIDQLLQADSYIKVLTAEDPTGYAALWRGPNLTPIPVEKRTVAIARFRADALPFGSLAKALGRYNYDFQEHFYPFTKIPSDAMVLVVDEIQSPMFAEATSKIWNGFKILLEKHCRMVWVTRGAMIQVSNPNNAVSHGVIRTARLEDPSQAIITLDIEGDVASATGCASIAQMLFHVEHLERGKAADSDFAEHGGLLHISRLEKQSAVAGFHEPLGSSQPLTELKMHESNSIVRLQTGTAGSVESLRYVQLPSDQSELPEDKVEVELYASGLNFKDIAISMDLVDEDEHMLGSEGAGIVRRVGRHVSGFRCGDRVAVITQGCLANRIQACPANVIRIPDSMSMEAAASIPVAYCTAVLSLFHLASLKKAQSVLIHSATGGVGYACIQLAKYVGAEVFATAGSDEKRDYLHKTHGIPKSHIFSSRDSSFSSGIMNVTNGKGVDVVVNTLMGEMLEHSWRICARNGVLVELGKADIRSRGYLSLEPFDRGCSFRALDLTLVLGEPERISRVLREVFQLIEAGHVPPVEERTAHAYDKIKDVFAQMRSARHLGKLILSNGEGQDYSVPVQTTLQQPAIRTNASYLIVGGLRGVCGRFAISLAQWGARNLVVMSRSGLGDDKSQTIIEACRRLGCAIEDIRGNVLSPTDVGHVFDTARLPIAGVIQGVMSLNDKPLETMTLEEFQGTLSGKVHGTWNIHNAAIERGLSLDFFSMLSSILSVLGHAGQANYVAGNLFLDAFAMYRHCKGFPAHSINLSAVEDIGYIAENQGNWQRHLPLNDITLIREKHLECILRDSLLQQMDPSQKRPGLTQLVVGVREQISPDSQYARDNRFLPLIAHGDGGDLAAGQSGSSGELANFIDVANSASDRATVVSHAVQLFNVQLTKFLHLAEPMEPAKPLGAYGLDSLTALEFRNWLRDTLTVEMSTLDIAGAGSLYALSERFVSKFLVPSEK</sequence>
<dbReference type="SUPFAM" id="SSF51735">
    <property type="entry name" value="NAD(P)-binding Rossmann-fold domains"/>
    <property type="match status" value="2"/>
</dbReference>
<keyword evidence="10" id="KW-1185">Reference proteome</keyword>
<dbReference type="InterPro" id="IPR020807">
    <property type="entry name" value="PKS_DH"/>
</dbReference>
<keyword evidence="3" id="KW-0808">Transferase</keyword>
<dbReference type="Gene3D" id="3.30.70.3290">
    <property type="match status" value="1"/>
</dbReference>
<dbReference type="Gene3D" id="3.10.129.110">
    <property type="entry name" value="Polyketide synthase dehydratase"/>
    <property type="match status" value="1"/>
</dbReference>
<dbReference type="Proteomes" id="UP000246171">
    <property type="component" value="Unassembled WGS sequence"/>
</dbReference>
<dbReference type="CDD" id="cd05195">
    <property type="entry name" value="enoyl_red"/>
    <property type="match status" value="1"/>
</dbReference>
<dbReference type="Pfam" id="PF00550">
    <property type="entry name" value="PP-binding"/>
    <property type="match status" value="1"/>
</dbReference>
<evidence type="ECO:0000313" key="9">
    <source>
        <dbReference type="EMBL" id="PWY61907.1"/>
    </source>
</evidence>
<dbReference type="InterPro" id="IPR009081">
    <property type="entry name" value="PP-bd_ACP"/>
</dbReference>
<evidence type="ECO:0000256" key="3">
    <source>
        <dbReference type="ARBA" id="ARBA00022679"/>
    </source>
</evidence>
<evidence type="ECO:0000256" key="2">
    <source>
        <dbReference type="ARBA" id="ARBA00022553"/>
    </source>
</evidence>
<comment type="caution">
    <text evidence="9">The sequence shown here is derived from an EMBL/GenBank/DDBJ whole genome shotgun (WGS) entry which is preliminary data.</text>
</comment>
<dbReference type="PANTHER" id="PTHR43775">
    <property type="entry name" value="FATTY ACID SYNTHASE"/>
    <property type="match status" value="1"/>
</dbReference>
<dbReference type="SUPFAM" id="SSF53901">
    <property type="entry name" value="Thiolase-like"/>
    <property type="match status" value="1"/>
</dbReference>
<dbReference type="Pfam" id="PF02801">
    <property type="entry name" value="Ketoacyl-synt_C"/>
    <property type="match status" value="1"/>
</dbReference>
<dbReference type="PROSITE" id="PS52004">
    <property type="entry name" value="KS3_2"/>
    <property type="match status" value="1"/>
</dbReference>
<dbReference type="SUPFAM" id="SSF52151">
    <property type="entry name" value="FabD/lysophospholipase-like"/>
    <property type="match status" value="1"/>
</dbReference>
<evidence type="ECO:0000259" key="8">
    <source>
        <dbReference type="PROSITE" id="PS52019"/>
    </source>
</evidence>
<evidence type="ECO:0000256" key="1">
    <source>
        <dbReference type="ARBA" id="ARBA00022450"/>
    </source>
</evidence>
<dbReference type="InterPro" id="IPR049900">
    <property type="entry name" value="PKS_mFAS_DH"/>
</dbReference>
<keyword evidence="2" id="KW-0597">Phosphoprotein</keyword>
<organism evidence="9 10">
    <name type="scientific">Aspergillus eucalypticola (strain CBS 122712 / IBT 29274)</name>
    <dbReference type="NCBI Taxonomy" id="1448314"/>
    <lineage>
        <taxon>Eukaryota</taxon>
        <taxon>Fungi</taxon>
        <taxon>Dikarya</taxon>
        <taxon>Ascomycota</taxon>
        <taxon>Pezizomycotina</taxon>
        <taxon>Eurotiomycetes</taxon>
        <taxon>Eurotiomycetidae</taxon>
        <taxon>Eurotiales</taxon>
        <taxon>Aspergillaceae</taxon>
        <taxon>Aspergillus</taxon>
        <taxon>Aspergillus subgen. Circumdati</taxon>
    </lineage>
</organism>
<proteinExistence type="predicted"/>
<dbReference type="Gene3D" id="3.40.366.10">
    <property type="entry name" value="Malonyl-Coenzyme A Acyl Carrier Protein, domain 2"/>
    <property type="match status" value="1"/>
</dbReference>
<dbReference type="Gene3D" id="3.40.47.10">
    <property type="match status" value="1"/>
</dbReference>
<dbReference type="InterPro" id="IPR032821">
    <property type="entry name" value="PKS_assoc"/>
</dbReference>
<dbReference type="Pfam" id="PF16197">
    <property type="entry name" value="KAsynt_C_assoc"/>
    <property type="match status" value="1"/>
</dbReference>
<evidence type="ECO:0000256" key="6">
    <source>
        <dbReference type="SAM" id="MobiDB-lite"/>
    </source>
</evidence>
<dbReference type="GO" id="GO:0016491">
    <property type="term" value="F:oxidoreductase activity"/>
    <property type="evidence" value="ECO:0007669"/>
    <property type="project" value="InterPro"/>
</dbReference>
<dbReference type="GeneID" id="37056411"/>
<dbReference type="Pfam" id="PF13602">
    <property type="entry name" value="ADH_zinc_N_2"/>
    <property type="match status" value="1"/>
</dbReference>
<reference evidence="9" key="1">
    <citation type="submission" date="2016-12" db="EMBL/GenBank/DDBJ databases">
        <title>The genomes of Aspergillus section Nigri reveals drivers in fungal speciation.</title>
        <authorList>
            <consortium name="DOE Joint Genome Institute"/>
            <person name="Vesth T.C."/>
            <person name="Nybo J."/>
            <person name="Theobald S."/>
            <person name="Brandl J."/>
            <person name="Frisvad J.C."/>
            <person name="Nielsen K.F."/>
            <person name="Lyhne E.K."/>
            <person name="Kogle M.E."/>
            <person name="Kuo A."/>
            <person name="Riley R."/>
            <person name="Clum A."/>
            <person name="Nolan M."/>
            <person name="Lipzen A."/>
            <person name="Salamov A."/>
            <person name="Henrissat B."/>
            <person name="Wiebenga A."/>
            <person name="De vries R.P."/>
            <person name="Grigoriev I.V."/>
            <person name="Mortensen U.H."/>
            <person name="Andersen M.R."/>
            <person name="Baker S.E."/>
        </authorList>
    </citation>
    <scope>NUCLEOTIDE SEQUENCE</scope>
    <source>
        <strain evidence="9">CBS 122712</strain>
    </source>
</reference>
<dbReference type="Pfam" id="PF21089">
    <property type="entry name" value="PKS_DH_N"/>
    <property type="match status" value="1"/>
</dbReference>
<evidence type="ECO:0000256" key="4">
    <source>
        <dbReference type="ARBA" id="ARBA00023268"/>
    </source>
</evidence>
<dbReference type="OrthoDB" id="329835at2759"/>
<dbReference type="GO" id="GO:0044550">
    <property type="term" value="P:secondary metabolite biosynthetic process"/>
    <property type="evidence" value="ECO:0007669"/>
    <property type="project" value="UniProtKB-ARBA"/>
</dbReference>
<dbReference type="SMART" id="SM00825">
    <property type="entry name" value="PKS_KS"/>
    <property type="match status" value="1"/>
</dbReference>
<dbReference type="SMART" id="SM00822">
    <property type="entry name" value="PKS_KR"/>
    <property type="match status" value="1"/>
</dbReference>
<dbReference type="InterPro" id="IPR042104">
    <property type="entry name" value="PKS_dehydratase_sf"/>
</dbReference>
<dbReference type="InterPro" id="IPR016035">
    <property type="entry name" value="Acyl_Trfase/lysoPLipase"/>
</dbReference>
<dbReference type="InterPro" id="IPR057326">
    <property type="entry name" value="KR_dom"/>
</dbReference>
<feature type="domain" description="PKS/mFAS DH" evidence="8">
    <location>
        <begin position="928"/>
        <end position="1247"/>
    </location>
</feature>
<gene>
    <name evidence="9" type="ORF">BO83DRAFT_412891</name>
</gene>
<dbReference type="GO" id="GO:0031177">
    <property type="term" value="F:phosphopantetheine binding"/>
    <property type="evidence" value="ECO:0007669"/>
    <property type="project" value="InterPro"/>
</dbReference>
<dbReference type="Pfam" id="PF00698">
    <property type="entry name" value="Acyl_transf_1"/>
    <property type="match status" value="1"/>
</dbReference>
<evidence type="ECO:0000313" key="10">
    <source>
        <dbReference type="Proteomes" id="UP000246171"/>
    </source>
</evidence>
<keyword evidence="1" id="KW-0596">Phosphopantetheine</keyword>
<dbReference type="InterPro" id="IPR020841">
    <property type="entry name" value="PKS_Beta-ketoAc_synthase_dom"/>
</dbReference>
<dbReference type="Pfam" id="PF00109">
    <property type="entry name" value="ketoacyl-synt"/>
    <property type="match status" value="1"/>
</dbReference>
<dbReference type="Gene3D" id="3.40.50.720">
    <property type="entry name" value="NAD(P)-binding Rossmann-like Domain"/>
    <property type="match status" value="1"/>
</dbReference>
<dbReference type="InterPro" id="IPR016036">
    <property type="entry name" value="Malonyl_transacylase_ACP-bd"/>
</dbReference>
<dbReference type="InterPro" id="IPR001227">
    <property type="entry name" value="Ac_transferase_dom_sf"/>
</dbReference>
<name>A0A317UMW7_ASPEC</name>
<feature type="region of interest" description="Disordered" evidence="6">
    <location>
        <begin position="1065"/>
        <end position="1085"/>
    </location>
</feature>
<dbReference type="VEuPathDB" id="FungiDB:BO83DRAFT_412891"/>
<dbReference type="SMART" id="SM00827">
    <property type="entry name" value="PKS_AT"/>
    <property type="match status" value="1"/>
</dbReference>
<dbReference type="Gene3D" id="3.90.180.10">
    <property type="entry name" value="Medium-chain alcohol dehydrogenases, catalytic domain"/>
    <property type="match status" value="1"/>
</dbReference>
<dbReference type="InterPro" id="IPR036736">
    <property type="entry name" value="ACP-like_sf"/>
</dbReference>
<dbReference type="InterPro" id="IPR049552">
    <property type="entry name" value="PKS_DH_N"/>
</dbReference>
<dbReference type="Gene3D" id="1.10.1200.10">
    <property type="entry name" value="ACP-like"/>
    <property type="match status" value="1"/>
</dbReference>
<dbReference type="SUPFAM" id="SSF50129">
    <property type="entry name" value="GroES-like"/>
    <property type="match status" value="1"/>
</dbReference>
<keyword evidence="4" id="KW-0511">Multifunctional enzyme</keyword>
<evidence type="ECO:0000259" key="7">
    <source>
        <dbReference type="PROSITE" id="PS52004"/>
    </source>
</evidence>
<dbReference type="InterPro" id="IPR020843">
    <property type="entry name" value="ER"/>
</dbReference>
<dbReference type="SMART" id="SM00826">
    <property type="entry name" value="PKS_DH"/>
    <property type="match status" value="1"/>
</dbReference>
<dbReference type="PROSITE" id="PS52019">
    <property type="entry name" value="PKS_MFAS_DH"/>
    <property type="match status" value="1"/>
</dbReference>
<dbReference type="InterPro" id="IPR011032">
    <property type="entry name" value="GroES-like_sf"/>
</dbReference>
<dbReference type="EMBL" id="MSFU01000052">
    <property type="protein sequence ID" value="PWY61907.1"/>
    <property type="molecule type" value="Genomic_DNA"/>
</dbReference>
<accession>A0A317UMW7</accession>
<dbReference type="InterPro" id="IPR014043">
    <property type="entry name" value="Acyl_transferase_dom"/>
</dbReference>
<feature type="region of interest" description="N-terminal hotdog fold" evidence="5">
    <location>
        <begin position="928"/>
        <end position="1064"/>
    </location>
</feature>
<dbReference type="InterPro" id="IPR013154">
    <property type="entry name" value="ADH-like_N"/>
</dbReference>
<feature type="domain" description="Ketosynthase family 3 (KS3)" evidence="7">
    <location>
        <begin position="2"/>
        <end position="429"/>
    </location>
</feature>
<dbReference type="SMART" id="SM00829">
    <property type="entry name" value="PKS_ER"/>
    <property type="match status" value="1"/>
</dbReference>
<dbReference type="SUPFAM" id="SSF47336">
    <property type="entry name" value="ACP-like"/>
    <property type="match status" value="1"/>
</dbReference>
<dbReference type="CDD" id="cd00833">
    <property type="entry name" value="PKS"/>
    <property type="match status" value="1"/>
</dbReference>
<dbReference type="GO" id="GO:0004312">
    <property type="term" value="F:fatty acid synthase activity"/>
    <property type="evidence" value="ECO:0007669"/>
    <property type="project" value="TreeGrafter"/>
</dbReference>